<feature type="region of interest" description="Disordered" evidence="1">
    <location>
        <begin position="277"/>
        <end position="313"/>
    </location>
</feature>
<gene>
    <name evidence="2" type="ORF">MYCIT1_LOCUS21832</name>
</gene>
<proteinExistence type="predicted"/>
<protein>
    <submittedName>
        <fullName evidence="2">Uncharacterized protein</fullName>
    </submittedName>
</protein>
<sequence length="375" mass="40359">MRALSDSRSISGVVPTQPLLGLYKIHNISPVLSLFLFPKPLYPFSAPSVMASGTNTMAAAPPPTSHTLPRSHRLRLMRSTRKLGALLGETPLVIERDDPGEEFDGGPPAMVPSTSSYASTSTLKRSASSASTMSRTSVGIYVRRHARGHDPANLSISSHHEMDPRPTLVINLPPSHMFDSHRTSWSSSPSTPAESPVLTPATPISAGLTTPTAGDESSARRRQVLAKLSRTLGENVPPELVFPDPKVLDIRASAPAVESAARKPPLRRASTLSAGVYESARPTNQASSAEWAKLKRRKSSVRPSIDSSATERSYQVVSLSRDPAIATGPDAAVPRSWAPGYTMHREEEGWSGEWGGRDVRSMDDVVRGLRGLKLK</sequence>
<evidence type="ECO:0000313" key="3">
    <source>
        <dbReference type="Proteomes" id="UP001295794"/>
    </source>
</evidence>
<comment type="caution">
    <text evidence="2">The sequence shown here is derived from an EMBL/GenBank/DDBJ whole genome shotgun (WGS) entry which is preliminary data.</text>
</comment>
<organism evidence="2 3">
    <name type="scientific">Mycena citricolor</name>
    <dbReference type="NCBI Taxonomy" id="2018698"/>
    <lineage>
        <taxon>Eukaryota</taxon>
        <taxon>Fungi</taxon>
        <taxon>Dikarya</taxon>
        <taxon>Basidiomycota</taxon>
        <taxon>Agaricomycotina</taxon>
        <taxon>Agaricomycetes</taxon>
        <taxon>Agaricomycetidae</taxon>
        <taxon>Agaricales</taxon>
        <taxon>Marasmiineae</taxon>
        <taxon>Mycenaceae</taxon>
        <taxon>Mycena</taxon>
    </lineage>
</organism>
<feature type="compositionally biased region" description="Polar residues" evidence="1">
    <location>
        <begin position="301"/>
        <end position="313"/>
    </location>
</feature>
<evidence type="ECO:0000256" key="1">
    <source>
        <dbReference type="SAM" id="MobiDB-lite"/>
    </source>
</evidence>
<feature type="region of interest" description="Disordered" evidence="1">
    <location>
        <begin position="172"/>
        <end position="220"/>
    </location>
</feature>
<keyword evidence="3" id="KW-1185">Reference proteome</keyword>
<dbReference type="AlphaFoldDB" id="A0AAD2HD97"/>
<reference evidence="2" key="1">
    <citation type="submission" date="2023-11" db="EMBL/GenBank/DDBJ databases">
        <authorList>
            <person name="De Vega J J."/>
            <person name="De Vega J J."/>
        </authorList>
    </citation>
    <scope>NUCLEOTIDE SEQUENCE</scope>
</reference>
<feature type="compositionally biased region" description="Low complexity" evidence="1">
    <location>
        <begin position="183"/>
        <end position="196"/>
    </location>
</feature>
<name>A0AAD2HD97_9AGAR</name>
<dbReference type="Proteomes" id="UP001295794">
    <property type="component" value="Unassembled WGS sequence"/>
</dbReference>
<accession>A0AAD2HD97</accession>
<dbReference type="EMBL" id="CAVNYO010000403">
    <property type="protein sequence ID" value="CAK5274589.1"/>
    <property type="molecule type" value="Genomic_DNA"/>
</dbReference>
<evidence type="ECO:0000313" key="2">
    <source>
        <dbReference type="EMBL" id="CAK5274589.1"/>
    </source>
</evidence>